<dbReference type="GO" id="GO:0016301">
    <property type="term" value="F:kinase activity"/>
    <property type="evidence" value="ECO:0007669"/>
    <property type="project" value="UniProtKB-KW"/>
</dbReference>
<dbReference type="EMBL" id="NSGR01000008">
    <property type="protein sequence ID" value="PCH12087.1"/>
    <property type="molecule type" value="Genomic_DNA"/>
</dbReference>
<sequence length="135" mass="14995">MGKNLILVSHGNFCHELKKSTEMIMGPQDNIFTVGLLPDEGPDDLKRKFLEIVAQFSDNEFIVLADLMGGTPCNVVSRLILEGYDFDLYAGMNMPMIIGFINSELIGEAVDLKSFACENIHKVNDILLQIDDDEG</sequence>
<evidence type="ECO:0000313" key="10">
    <source>
        <dbReference type="Proteomes" id="UP000217465"/>
    </source>
</evidence>
<feature type="domain" description="PTS EIIA type-4" evidence="8">
    <location>
        <begin position="2"/>
        <end position="128"/>
    </location>
</feature>
<evidence type="ECO:0000256" key="6">
    <source>
        <dbReference type="ARBA" id="ARBA00022683"/>
    </source>
</evidence>
<evidence type="ECO:0000256" key="4">
    <source>
        <dbReference type="ARBA" id="ARBA00022597"/>
    </source>
</evidence>
<evidence type="ECO:0000259" key="8">
    <source>
        <dbReference type="PROSITE" id="PS51096"/>
    </source>
</evidence>
<dbReference type="GO" id="GO:0016020">
    <property type="term" value="C:membrane"/>
    <property type="evidence" value="ECO:0007669"/>
    <property type="project" value="InterPro"/>
</dbReference>
<keyword evidence="2" id="KW-0813">Transport</keyword>
<keyword evidence="4" id="KW-0762">Sugar transport</keyword>
<name>A0A854W6Z0_9STRE</name>
<dbReference type="PROSITE" id="PS51096">
    <property type="entry name" value="PTS_EIIA_TYPE_4"/>
    <property type="match status" value="1"/>
</dbReference>
<protein>
    <submittedName>
        <fullName evidence="9">PTS system mannose-specific EIIAB component</fullName>
    </submittedName>
</protein>
<dbReference type="InterPro" id="IPR051471">
    <property type="entry name" value="Bacterial_PTS_sugar_comp"/>
</dbReference>
<reference evidence="9 10" key="1">
    <citation type="submission" date="2016-06" db="EMBL/GenBank/DDBJ databases">
        <authorList>
            <person name="Haines A.N."/>
            <person name="Council K.R."/>
        </authorList>
    </citation>
    <scope>NUCLEOTIDE SEQUENCE [LARGE SCALE GENOMIC DNA]</scope>
    <source>
        <strain evidence="9 10">SP158-29</strain>
    </source>
</reference>
<dbReference type="InterPro" id="IPR033887">
    <property type="entry name" value="PTS_IIA_man"/>
</dbReference>
<evidence type="ECO:0000313" key="9">
    <source>
        <dbReference type="EMBL" id="PCH12087.1"/>
    </source>
</evidence>
<keyword evidence="5" id="KW-0808">Transferase</keyword>
<proteinExistence type="predicted"/>
<gene>
    <name evidence="9" type="primary">manX_2</name>
    <name evidence="9" type="ORF">A9Y57_00801</name>
</gene>
<dbReference type="InterPro" id="IPR036662">
    <property type="entry name" value="PTS_EIIA_man-typ_sf"/>
</dbReference>
<dbReference type="PANTHER" id="PTHR33799:SF1">
    <property type="entry name" value="PTS SYSTEM MANNOSE-SPECIFIC EIIAB COMPONENT-RELATED"/>
    <property type="match status" value="1"/>
</dbReference>
<dbReference type="Proteomes" id="UP000217465">
    <property type="component" value="Unassembled WGS sequence"/>
</dbReference>
<dbReference type="SUPFAM" id="SSF53062">
    <property type="entry name" value="PTS system fructose IIA component-like"/>
    <property type="match status" value="1"/>
</dbReference>
<evidence type="ECO:0000256" key="5">
    <source>
        <dbReference type="ARBA" id="ARBA00022679"/>
    </source>
</evidence>
<dbReference type="AlphaFoldDB" id="A0A854W6Z0"/>
<evidence type="ECO:0000256" key="3">
    <source>
        <dbReference type="ARBA" id="ARBA00022490"/>
    </source>
</evidence>
<dbReference type="CDD" id="cd00006">
    <property type="entry name" value="PTS_IIA_man"/>
    <property type="match status" value="1"/>
</dbReference>
<accession>A0A854W6Z0</accession>
<dbReference type="Gene3D" id="3.40.50.510">
    <property type="entry name" value="Phosphotransferase system, mannose-type IIA component"/>
    <property type="match status" value="1"/>
</dbReference>
<dbReference type="PANTHER" id="PTHR33799">
    <property type="entry name" value="PTS PERMEASE-RELATED-RELATED"/>
    <property type="match status" value="1"/>
</dbReference>
<organism evidence="9 10">
    <name type="scientific">Streptococcus parauberis</name>
    <dbReference type="NCBI Taxonomy" id="1348"/>
    <lineage>
        <taxon>Bacteria</taxon>
        <taxon>Bacillati</taxon>
        <taxon>Bacillota</taxon>
        <taxon>Bacilli</taxon>
        <taxon>Lactobacillales</taxon>
        <taxon>Streptococcaceae</taxon>
        <taxon>Streptococcus</taxon>
    </lineage>
</organism>
<keyword evidence="3" id="KW-0963">Cytoplasm</keyword>
<dbReference type="GO" id="GO:0009401">
    <property type="term" value="P:phosphoenolpyruvate-dependent sugar phosphotransferase system"/>
    <property type="evidence" value="ECO:0007669"/>
    <property type="project" value="UniProtKB-KW"/>
</dbReference>
<evidence type="ECO:0000256" key="7">
    <source>
        <dbReference type="ARBA" id="ARBA00022777"/>
    </source>
</evidence>
<dbReference type="GeneID" id="61419898"/>
<keyword evidence="7" id="KW-0418">Kinase</keyword>
<dbReference type="GO" id="GO:0005737">
    <property type="term" value="C:cytoplasm"/>
    <property type="evidence" value="ECO:0007669"/>
    <property type="project" value="UniProtKB-SubCell"/>
</dbReference>
<dbReference type="Pfam" id="PF03610">
    <property type="entry name" value="EIIA-man"/>
    <property type="match status" value="1"/>
</dbReference>
<comment type="subcellular location">
    <subcellularLocation>
        <location evidence="1">Cytoplasm</location>
    </subcellularLocation>
</comment>
<dbReference type="RefSeq" id="WP_003106139.1">
    <property type="nucleotide sequence ID" value="NZ_CP104046.1"/>
</dbReference>
<comment type="caution">
    <text evidence="9">The sequence shown here is derived from an EMBL/GenBank/DDBJ whole genome shotgun (WGS) entry which is preliminary data.</text>
</comment>
<evidence type="ECO:0000256" key="1">
    <source>
        <dbReference type="ARBA" id="ARBA00004496"/>
    </source>
</evidence>
<evidence type="ECO:0000256" key="2">
    <source>
        <dbReference type="ARBA" id="ARBA00022448"/>
    </source>
</evidence>
<keyword evidence="6" id="KW-0598">Phosphotransferase system</keyword>
<dbReference type="InterPro" id="IPR004701">
    <property type="entry name" value="PTS_EIIA_man-typ"/>
</dbReference>